<evidence type="ECO:0000313" key="1">
    <source>
        <dbReference type="EMBL" id="SFN65644.1"/>
    </source>
</evidence>
<organism evidence="1 2">
    <name type="scientific">Pseudonocardia ammonioxydans</name>
    <dbReference type="NCBI Taxonomy" id="260086"/>
    <lineage>
        <taxon>Bacteria</taxon>
        <taxon>Bacillati</taxon>
        <taxon>Actinomycetota</taxon>
        <taxon>Actinomycetes</taxon>
        <taxon>Pseudonocardiales</taxon>
        <taxon>Pseudonocardiaceae</taxon>
        <taxon>Pseudonocardia</taxon>
    </lineage>
</organism>
<evidence type="ECO:0000313" key="2">
    <source>
        <dbReference type="Proteomes" id="UP000199614"/>
    </source>
</evidence>
<proteinExistence type="predicted"/>
<gene>
    <name evidence="1" type="ORF">SAMN05216207_1018127</name>
</gene>
<dbReference type="Proteomes" id="UP000199614">
    <property type="component" value="Unassembled WGS sequence"/>
</dbReference>
<dbReference type="EMBL" id="FOUY01000018">
    <property type="protein sequence ID" value="SFN65644.1"/>
    <property type="molecule type" value="Genomic_DNA"/>
</dbReference>
<keyword evidence="2" id="KW-1185">Reference proteome</keyword>
<sequence length="48" mass="5045">MRAVTSAGLLLCRADREVLLSVMGGPFGARNDVHAWSVPKGEHGPLDG</sequence>
<dbReference type="AlphaFoldDB" id="A0A1I5AT89"/>
<name>A0A1I5AT89_PSUAM</name>
<accession>A0A1I5AT89</accession>
<protein>
    <submittedName>
        <fullName evidence="1">Uncharacterized protein</fullName>
    </submittedName>
</protein>
<dbReference type="STRING" id="260086.SAMN05216207_1018127"/>
<reference evidence="1 2" key="1">
    <citation type="submission" date="2016-10" db="EMBL/GenBank/DDBJ databases">
        <authorList>
            <person name="de Groot N.N."/>
        </authorList>
    </citation>
    <scope>NUCLEOTIDE SEQUENCE [LARGE SCALE GENOMIC DNA]</scope>
    <source>
        <strain evidence="1 2">CGMCC 4.1877</strain>
    </source>
</reference>